<keyword evidence="3" id="KW-1185">Reference proteome</keyword>
<feature type="region of interest" description="Disordered" evidence="1">
    <location>
        <begin position="128"/>
        <end position="150"/>
    </location>
</feature>
<evidence type="ECO:0000313" key="2">
    <source>
        <dbReference type="EMBL" id="KAK5089376.1"/>
    </source>
</evidence>
<protein>
    <submittedName>
        <fullName evidence="2">Uncharacterized protein</fullName>
    </submittedName>
</protein>
<evidence type="ECO:0000256" key="1">
    <source>
        <dbReference type="SAM" id="MobiDB-lite"/>
    </source>
</evidence>
<gene>
    <name evidence="2" type="ORF">LTR24_006289</name>
</gene>
<accession>A0ABR0K6J9</accession>
<comment type="caution">
    <text evidence="2">The sequence shown here is derived from an EMBL/GenBank/DDBJ whole genome shotgun (WGS) entry which is preliminary data.</text>
</comment>
<feature type="region of interest" description="Disordered" evidence="1">
    <location>
        <begin position="1"/>
        <end position="43"/>
    </location>
</feature>
<reference evidence="2 3" key="1">
    <citation type="submission" date="2023-08" db="EMBL/GenBank/DDBJ databases">
        <title>Black Yeasts Isolated from many extreme environments.</title>
        <authorList>
            <person name="Coleine C."/>
            <person name="Stajich J.E."/>
            <person name="Selbmann L."/>
        </authorList>
    </citation>
    <scope>NUCLEOTIDE SEQUENCE [LARGE SCALE GENOMIC DNA]</scope>
    <source>
        <strain evidence="2 3">CCFEE 5885</strain>
    </source>
</reference>
<name>A0ABR0K6J9_9EURO</name>
<feature type="compositionally biased region" description="Basic and acidic residues" evidence="1">
    <location>
        <begin position="141"/>
        <end position="150"/>
    </location>
</feature>
<evidence type="ECO:0000313" key="3">
    <source>
        <dbReference type="Proteomes" id="UP001345013"/>
    </source>
</evidence>
<proteinExistence type="predicted"/>
<dbReference type="Proteomes" id="UP001345013">
    <property type="component" value="Unassembled WGS sequence"/>
</dbReference>
<sequence length="150" mass="16778">MAPPTFLASTPTSRRTRRKLQQRRRRARKAQNCSGLWKDDTAKASDEPRDWLLRVFSDEHKAAAECVLPNAYTFEPDLSRNFSTTSNLFSFLDVQIPSPTLSLPLSPQVASAQQCTDQGYDAHGIGFSTAMGLPTPPPETVIDRNIRQDE</sequence>
<dbReference type="EMBL" id="JAVRRG010000079">
    <property type="protein sequence ID" value="KAK5089376.1"/>
    <property type="molecule type" value="Genomic_DNA"/>
</dbReference>
<feature type="compositionally biased region" description="Basic residues" evidence="1">
    <location>
        <begin position="14"/>
        <end position="29"/>
    </location>
</feature>
<organism evidence="2 3">
    <name type="scientific">Lithohypha guttulata</name>
    <dbReference type="NCBI Taxonomy" id="1690604"/>
    <lineage>
        <taxon>Eukaryota</taxon>
        <taxon>Fungi</taxon>
        <taxon>Dikarya</taxon>
        <taxon>Ascomycota</taxon>
        <taxon>Pezizomycotina</taxon>
        <taxon>Eurotiomycetes</taxon>
        <taxon>Chaetothyriomycetidae</taxon>
        <taxon>Chaetothyriales</taxon>
        <taxon>Trichomeriaceae</taxon>
        <taxon>Lithohypha</taxon>
    </lineage>
</organism>